<dbReference type="eggNOG" id="COG0563">
    <property type="taxonomic scope" value="Bacteria"/>
</dbReference>
<comment type="domain">
    <text evidence="5">Consists of three domains, a large central CORE domain and two small peripheral domains, NMPbind and LID, which undergo movements during catalysis. The LID domain closes over the site of phosphoryl transfer upon ATP binding. Assembling and dissambling the active center during each catalytic cycle provides an effective means to prevent ATP hydrolysis. Some bacteria have evolved a zinc-coordinating structure that stabilizes the LID domain.</text>
</comment>
<evidence type="ECO:0000256" key="6">
    <source>
        <dbReference type="RuleBase" id="RU003330"/>
    </source>
</evidence>
<keyword evidence="5 7" id="KW-0067">ATP-binding</keyword>
<dbReference type="UniPathway" id="UPA00588">
    <property type="reaction ID" value="UER00649"/>
</dbReference>
<reference evidence="9 12" key="2">
    <citation type="submission" date="2016-11" db="EMBL/GenBank/DDBJ databases">
        <title>Genomic analysis of Caldithrix abyssi and proposal of a novel bacterial phylum Caldithrichaeota.</title>
        <authorList>
            <person name="Kublanov I."/>
            <person name="Sigalova O."/>
            <person name="Gavrilov S."/>
            <person name="Lebedinsky A."/>
            <person name="Ivanova N."/>
            <person name="Daum C."/>
            <person name="Reddy T."/>
            <person name="Klenk H.P."/>
            <person name="Goker M."/>
            <person name="Reva O."/>
            <person name="Miroshnichenko M."/>
            <person name="Kyprides N."/>
            <person name="Woyke T."/>
            <person name="Gelfand M."/>
        </authorList>
    </citation>
    <scope>NUCLEOTIDE SEQUENCE [LARGE SCALE GENOMIC DNA]</scope>
    <source>
        <strain evidence="9 12">LF13</strain>
    </source>
</reference>
<dbReference type="GO" id="GO:0005737">
    <property type="term" value="C:cytoplasm"/>
    <property type="evidence" value="ECO:0007669"/>
    <property type="project" value="UniProtKB-SubCell"/>
</dbReference>
<proteinExistence type="inferred from homology"/>
<feature type="binding site" evidence="5">
    <location>
        <begin position="136"/>
        <end position="137"/>
    </location>
    <ligand>
        <name>ATP</name>
        <dbReference type="ChEBI" id="CHEBI:30616"/>
    </ligand>
</feature>
<comment type="similarity">
    <text evidence="5 6">Belongs to the adenylate kinase family.</text>
</comment>
<comment type="subunit">
    <text evidence="5 7">Monomer.</text>
</comment>
<feature type="binding site" evidence="5">
    <location>
        <position position="130"/>
    </location>
    <ligand>
        <name>Zn(2+)</name>
        <dbReference type="ChEBI" id="CHEBI:29105"/>
        <note>structural</note>
    </ligand>
</feature>
<keyword evidence="4 5" id="KW-0418">Kinase</keyword>
<evidence type="ECO:0000313" key="12">
    <source>
        <dbReference type="Proteomes" id="UP000183868"/>
    </source>
</evidence>
<dbReference type="GO" id="GO:0044209">
    <property type="term" value="P:AMP salvage"/>
    <property type="evidence" value="ECO:0007669"/>
    <property type="project" value="UniProtKB-UniRule"/>
</dbReference>
<dbReference type="InterPro" id="IPR033690">
    <property type="entry name" value="Adenylat_kinase_CS"/>
</dbReference>
<evidence type="ECO:0000256" key="2">
    <source>
        <dbReference type="ARBA" id="ARBA00022727"/>
    </source>
</evidence>
<dbReference type="InterPro" id="IPR007862">
    <property type="entry name" value="Adenylate_kinase_lid-dom"/>
</dbReference>
<feature type="domain" description="Adenylate kinase active site lid" evidence="8">
    <location>
        <begin position="127"/>
        <end position="162"/>
    </location>
</feature>
<dbReference type="FunFam" id="3.40.50.300:FF:000106">
    <property type="entry name" value="Adenylate kinase mitochondrial"/>
    <property type="match status" value="1"/>
</dbReference>
<dbReference type="NCBIfam" id="NF001381">
    <property type="entry name" value="PRK00279.1-3"/>
    <property type="match status" value="1"/>
</dbReference>
<dbReference type="PaxDb" id="880073-Calab_1895"/>
<dbReference type="GO" id="GO:0008270">
    <property type="term" value="F:zinc ion binding"/>
    <property type="evidence" value="ECO:0007669"/>
    <property type="project" value="UniProtKB-UniRule"/>
</dbReference>
<organism evidence="10 11">
    <name type="scientific">Caldithrix abyssi DSM 13497</name>
    <dbReference type="NCBI Taxonomy" id="880073"/>
    <lineage>
        <taxon>Bacteria</taxon>
        <taxon>Pseudomonadati</taxon>
        <taxon>Calditrichota</taxon>
        <taxon>Calditrichia</taxon>
        <taxon>Calditrichales</taxon>
        <taxon>Calditrichaceae</taxon>
        <taxon>Caldithrix</taxon>
    </lineage>
</organism>
<dbReference type="AlphaFoldDB" id="H1XTN4"/>
<comment type="pathway">
    <text evidence="5">Purine metabolism; AMP biosynthesis via salvage pathway; AMP from ADP: step 1/1.</text>
</comment>
<keyword evidence="3 5" id="KW-0547">Nucleotide-binding</keyword>
<dbReference type="InterPro" id="IPR000850">
    <property type="entry name" value="Adenylat/UMP-CMP_kin"/>
</dbReference>
<protein>
    <recommendedName>
        <fullName evidence="5 7">Adenylate kinase</fullName>
        <shortName evidence="5">AK</shortName>
        <ecNumber evidence="5 7">2.7.4.3</ecNumber>
    </recommendedName>
    <alternativeName>
        <fullName evidence="5">ATP-AMP transphosphorylase</fullName>
    </alternativeName>
    <alternativeName>
        <fullName evidence="5">ATP:AMP phosphotransferase</fullName>
    </alternativeName>
    <alternativeName>
        <fullName evidence="5">Adenylate monophosphate kinase</fullName>
    </alternativeName>
</protein>
<dbReference type="Proteomes" id="UP000183868">
    <property type="component" value="Chromosome"/>
</dbReference>
<dbReference type="EMBL" id="CM001402">
    <property type="protein sequence ID" value="EHO41509.1"/>
    <property type="molecule type" value="Genomic_DNA"/>
</dbReference>
<feature type="binding site" evidence="5">
    <location>
        <position position="171"/>
    </location>
    <ligand>
        <name>AMP</name>
        <dbReference type="ChEBI" id="CHEBI:456215"/>
    </ligand>
</feature>
<keyword evidence="5" id="KW-0479">Metal-binding</keyword>
<reference evidence="10 11" key="1">
    <citation type="submission" date="2011-09" db="EMBL/GenBank/DDBJ databases">
        <title>The permanent draft genome of Caldithrix abyssi DSM 13497.</title>
        <authorList>
            <consortium name="US DOE Joint Genome Institute (JGI-PGF)"/>
            <person name="Lucas S."/>
            <person name="Han J."/>
            <person name="Lapidus A."/>
            <person name="Bruce D."/>
            <person name="Goodwin L."/>
            <person name="Pitluck S."/>
            <person name="Peters L."/>
            <person name="Kyrpides N."/>
            <person name="Mavromatis K."/>
            <person name="Ivanova N."/>
            <person name="Mikhailova N."/>
            <person name="Chertkov O."/>
            <person name="Detter J.C."/>
            <person name="Tapia R."/>
            <person name="Han C."/>
            <person name="Land M."/>
            <person name="Hauser L."/>
            <person name="Markowitz V."/>
            <person name="Cheng J.-F."/>
            <person name="Hugenholtz P."/>
            <person name="Woyke T."/>
            <person name="Wu D."/>
            <person name="Spring S."/>
            <person name="Brambilla E."/>
            <person name="Klenk H.-P."/>
            <person name="Eisen J.A."/>
        </authorList>
    </citation>
    <scope>NUCLEOTIDE SEQUENCE [LARGE SCALE GENOMIC DNA]</scope>
    <source>
        <strain evidence="10 11">DSM 13497</strain>
    </source>
</reference>
<feature type="binding site" evidence="5">
    <location>
        <position position="150"/>
    </location>
    <ligand>
        <name>Zn(2+)</name>
        <dbReference type="ChEBI" id="CHEBI:29105"/>
        <note>structural</note>
    </ligand>
</feature>
<feature type="binding site" evidence="5">
    <location>
        <position position="127"/>
    </location>
    <ligand>
        <name>ATP</name>
        <dbReference type="ChEBI" id="CHEBI:30616"/>
    </ligand>
</feature>
<gene>
    <name evidence="5 9" type="primary">adk</name>
    <name evidence="9" type="ORF">Cabys_654</name>
    <name evidence="10" type="ORF">Calab_1895</name>
</gene>
<dbReference type="GO" id="GO:0004017">
    <property type="term" value="F:AMP kinase activity"/>
    <property type="evidence" value="ECO:0007669"/>
    <property type="project" value="UniProtKB-UniRule"/>
</dbReference>
<dbReference type="HAMAP" id="MF_00235">
    <property type="entry name" value="Adenylate_kinase_Adk"/>
    <property type="match status" value="1"/>
</dbReference>
<evidence type="ECO:0000256" key="7">
    <source>
        <dbReference type="RuleBase" id="RU003331"/>
    </source>
</evidence>
<comment type="subcellular location">
    <subcellularLocation>
        <location evidence="5 7">Cytoplasm</location>
    </subcellularLocation>
</comment>
<dbReference type="EMBL" id="CP018099">
    <property type="protein sequence ID" value="APF17405.1"/>
    <property type="molecule type" value="Genomic_DNA"/>
</dbReference>
<dbReference type="KEGG" id="caby:Cabys_654"/>
<feature type="binding site" evidence="5">
    <location>
        <position position="92"/>
    </location>
    <ligand>
        <name>AMP</name>
        <dbReference type="ChEBI" id="CHEBI:456215"/>
    </ligand>
</feature>
<feature type="binding site" evidence="5">
    <location>
        <begin position="10"/>
        <end position="15"/>
    </location>
    <ligand>
        <name>ATP</name>
        <dbReference type="ChEBI" id="CHEBI:30616"/>
    </ligand>
</feature>
<evidence type="ECO:0000256" key="1">
    <source>
        <dbReference type="ARBA" id="ARBA00022679"/>
    </source>
</evidence>
<feature type="binding site" evidence="5">
    <location>
        <position position="160"/>
    </location>
    <ligand>
        <name>AMP</name>
        <dbReference type="ChEBI" id="CHEBI:456215"/>
    </ligand>
</feature>
<dbReference type="HOGENOM" id="CLU_032354_1_2_0"/>
<dbReference type="PROSITE" id="PS00113">
    <property type="entry name" value="ADENYLATE_KINASE"/>
    <property type="match status" value="1"/>
</dbReference>
<dbReference type="Proteomes" id="UP000004671">
    <property type="component" value="Chromosome"/>
</dbReference>
<feature type="region of interest" description="NMP" evidence="5">
    <location>
        <begin position="30"/>
        <end position="59"/>
    </location>
</feature>
<feature type="region of interest" description="LID" evidence="5">
    <location>
        <begin position="126"/>
        <end position="163"/>
    </location>
</feature>
<feature type="binding site" evidence="5">
    <location>
        <position position="36"/>
    </location>
    <ligand>
        <name>AMP</name>
        <dbReference type="ChEBI" id="CHEBI:456215"/>
    </ligand>
</feature>
<evidence type="ECO:0000256" key="3">
    <source>
        <dbReference type="ARBA" id="ARBA00022741"/>
    </source>
</evidence>
<dbReference type="PRINTS" id="PR00094">
    <property type="entry name" value="ADENYLTKNASE"/>
</dbReference>
<dbReference type="GO" id="GO:0005524">
    <property type="term" value="F:ATP binding"/>
    <property type="evidence" value="ECO:0007669"/>
    <property type="project" value="UniProtKB-UniRule"/>
</dbReference>
<evidence type="ECO:0000256" key="5">
    <source>
        <dbReference type="HAMAP-Rule" id="MF_00235"/>
    </source>
</evidence>
<keyword evidence="5" id="KW-0963">Cytoplasm</keyword>
<feature type="binding site" evidence="5">
    <location>
        <position position="133"/>
    </location>
    <ligand>
        <name>Zn(2+)</name>
        <dbReference type="ChEBI" id="CHEBI:29105"/>
        <note>structural</note>
    </ligand>
</feature>
<evidence type="ECO:0000313" key="9">
    <source>
        <dbReference type="EMBL" id="APF17405.1"/>
    </source>
</evidence>
<dbReference type="FunCoup" id="H1XTN4">
    <property type="interactions" value="561"/>
</dbReference>
<dbReference type="PANTHER" id="PTHR23359">
    <property type="entry name" value="NUCLEOTIDE KINASE"/>
    <property type="match status" value="1"/>
</dbReference>
<dbReference type="NCBIfam" id="NF001380">
    <property type="entry name" value="PRK00279.1-2"/>
    <property type="match status" value="1"/>
</dbReference>
<dbReference type="InterPro" id="IPR006259">
    <property type="entry name" value="Adenyl_kin_sub"/>
</dbReference>
<feature type="binding site" evidence="5">
    <location>
        <begin position="57"/>
        <end position="59"/>
    </location>
    <ligand>
        <name>AMP</name>
        <dbReference type="ChEBI" id="CHEBI:456215"/>
    </ligand>
</feature>
<evidence type="ECO:0000313" key="10">
    <source>
        <dbReference type="EMBL" id="EHO41509.1"/>
    </source>
</evidence>
<dbReference type="NCBIfam" id="NF011100">
    <property type="entry name" value="PRK14527.1"/>
    <property type="match status" value="1"/>
</dbReference>
<dbReference type="CDD" id="cd01428">
    <property type="entry name" value="ADK"/>
    <property type="match status" value="1"/>
</dbReference>
<feature type="binding site" evidence="5">
    <location>
        <position position="31"/>
    </location>
    <ligand>
        <name>AMP</name>
        <dbReference type="ChEBI" id="CHEBI:456215"/>
    </ligand>
</feature>
<dbReference type="RefSeq" id="WP_006928649.1">
    <property type="nucleotide sequence ID" value="NZ_CM001402.1"/>
</dbReference>
<feature type="binding site" evidence="5">
    <location>
        <position position="199"/>
    </location>
    <ligand>
        <name>ATP</name>
        <dbReference type="ChEBI" id="CHEBI:30616"/>
    </ligand>
</feature>
<dbReference type="SUPFAM" id="SSF52540">
    <property type="entry name" value="P-loop containing nucleoside triphosphate hydrolases"/>
    <property type="match status" value="1"/>
</dbReference>
<dbReference type="InParanoid" id="H1XTN4"/>
<feature type="binding site" evidence="5">
    <location>
        <begin position="85"/>
        <end position="88"/>
    </location>
    <ligand>
        <name>AMP</name>
        <dbReference type="ChEBI" id="CHEBI:456215"/>
    </ligand>
</feature>
<dbReference type="Gene3D" id="3.40.50.300">
    <property type="entry name" value="P-loop containing nucleotide triphosphate hydrolases"/>
    <property type="match status" value="1"/>
</dbReference>
<comment type="catalytic activity">
    <reaction evidence="5 7">
        <text>AMP + ATP = 2 ADP</text>
        <dbReference type="Rhea" id="RHEA:12973"/>
        <dbReference type="ChEBI" id="CHEBI:30616"/>
        <dbReference type="ChEBI" id="CHEBI:456215"/>
        <dbReference type="ChEBI" id="CHEBI:456216"/>
        <dbReference type="EC" id="2.7.4.3"/>
    </reaction>
</comment>
<dbReference type="Pfam" id="PF00406">
    <property type="entry name" value="ADK"/>
    <property type="match status" value="1"/>
</dbReference>
<keyword evidence="1 5" id="KW-0808">Transferase</keyword>
<evidence type="ECO:0000313" key="11">
    <source>
        <dbReference type="Proteomes" id="UP000004671"/>
    </source>
</evidence>
<dbReference type="NCBIfam" id="TIGR01351">
    <property type="entry name" value="adk"/>
    <property type="match status" value="1"/>
</dbReference>
<dbReference type="STRING" id="880073.Cabys_654"/>
<comment type="function">
    <text evidence="5">Catalyzes the reversible transfer of the terminal phosphate group between ATP and AMP. Plays an important role in cellular energy homeostasis and in adenine nucleotide metabolism.</text>
</comment>
<accession>H1XTN4</accession>
<name>H1XTN4_CALAY</name>
<keyword evidence="5" id="KW-0862">Zinc</keyword>
<dbReference type="Pfam" id="PF05191">
    <property type="entry name" value="ADK_lid"/>
    <property type="match status" value="1"/>
</dbReference>
<dbReference type="InterPro" id="IPR027417">
    <property type="entry name" value="P-loop_NTPase"/>
</dbReference>
<dbReference type="EC" id="2.7.4.3" evidence="5 7"/>
<keyword evidence="2 5" id="KW-0545">Nucleotide biosynthesis</keyword>
<keyword evidence="11" id="KW-1185">Reference proteome</keyword>
<sequence>MYIILFGAPGVGKGTQAKLISQKYHIPQISTGDMLREAIRQGTELGKKAEEIIARGDLVSDDIMLGLIDERISRPDCKNGFILDGFPRTIKQANGLDRLFKEKKLTSPVCIEITVPETVIIKRLTSRRICEKCGAIFDPVGNPFPPDLKCPQCGGRIVKRQDDNEETIHKRLQVYHEQTAPVRDYYRQFNKFYSIDGNRTVNEVFNEIEEILTSVFQQA</sequence>
<evidence type="ECO:0000256" key="4">
    <source>
        <dbReference type="ARBA" id="ARBA00022777"/>
    </source>
</evidence>
<evidence type="ECO:0000259" key="8">
    <source>
        <dbReference type="Pfam" id="PF05191"/>
    </source>
</evidence>
<feature type="binding site" evidence="5">
    <location>
        <position position="153"/>
    </location>
    <ligand>
        <name>Zn(2+)</name>
        <dbReference type="ChEBI" id="CHEBI:29105"/>
        <note>structural</note>
    </ligand>
</feature>
<dbReference type="OrthoDB" id="9805030at2"/>